<sequence>MISILTATYNRSELLSRLHNSLINQTNYNFEWIIVDDGSDDDTKEKVEKFISTSKFSIKYVKQLNQGKHVAINKASEYINGEYVVLIDSDDELVPNAIETIKNKIQQVGVNSDIEDNKKNIIGFNFRCLDHNSNLLGENIIDEQERISTPIKMMNVQPADSSYVFNSHHFKNNKFPLIRNERFFPELYVWNKISDHGNIKYFLNTPICIVHYQQEGLSSNFYKLLKISPFGFKMYYKDMITRDPNFKNKLKYFVRLFQCYFLSIGCR</sequence>
<accession>A0A1T4N7Y5</accession>
<dbReference type="Proteomes" id="UP000191116">
    <property type="component" value="Unassembled WGS sequence"/>
</dbReference>
<gene>
    <name evidence="2" type="primary">epsH_1</name>
    <name evidence="2" type="ORF">CZ814_00605</name>
</gene>
<proteinExistence type="predicted"/>
<dbReference type="CDD" id="cd00761">
    <property type="entry name" value="Glyco_tranf_GTA_type"/>
    <property type="match status" value="1"/>
</dbReference>
<dbReference type="PANTHER" id="PTHR22916">
    <property type="entry name" value="GLYCOSYLTRANSFERASE"/>
    <property type="match status" value="1"/>
</dbReference>
<evidence type="ECO:0000313" key="3">
    <source>
        <dbReference type="Proteomes" id="UP000191116"/>
    </source>
</evidence>
<evidence type="ECO:0000259" key="1">
    <source>
        <dbReference type="Pfam" id="PF00535"/>
    </source>
</evidence>
<dbReference type="EC" id="2.4.-.-" evidence="2"/>
<dbReference type="InterPro" id="IPR029044">
    <property type="entry name" value="Nucleotide-diphossugar_trans"/>
</dbReference>
<dbReference type="AlphaFoldDB" id="A0A1T4N7Y5"/>
<dbReference type="SUPFAM" id="SSF53448">
    <property type="entry name" value="Nucleotide-diphospho-sugar transferases"/>
    <property type="match status" value="1"/>
</dbReference>
<keyword evidence="2" id="KW-0808">Transferase</keyword>
<dbReference type="Pfam" id="PF00535">
    <property type="entry name" value="Glycos_transf_2"/>
    <property type="match status" value="1"/>
</dbReference>
<dbReference type="RefSeq" id="WP_080173392.1">
    <property type="nucleotide sequence ID" value="NZ_AP024854.1"/>
</dbReference>
<organism evidence="2 3">
    <name type="scientific">Photobacterium toruni</name>
    <dbReference type="NCBI Taxonomy" id="1935446"/>
    <lineage>
        <taxon>Bacteria</taxon>
        <taxon>Pseudomonadati</taxon>
        <taxon>Pseudomonadota</taxon>
        <taxon>Gammaproteobacteria</taxon>
        <taxon>Vibrionales</taxon>
        <taxon>Vibrionaceae</taxon>
        <taxon>Photobacterium</taxon>
    </lineage>
</organism>
<dbReference type="GO" id="GO:0016758">
    <property type="term" value="F:hexosyltransferase activity"/>
    <property type="evidence" value="ECO:0007669"/>
    <property type="project" value="UniProtKB-ARBA"/>
</dbReference>
<dbReference type="EMBL" id="FUWP01000002">
    <property type="protein sequence ID" value="SJZ75369.1"/>
    <property type="molecule type" value="Genomic_DNA"/>
</dbReference>
<feature type="domain" description="Glycosyltransferase 2-like" evidence="1">
    <location>
        <begin position="3"/>
        <end position="107"/>
    </location>
</feature>
<dbReference type="InterPro" id="IPR001173">
    <property type="entry name" value="Glyco_trans_2-like"/>
</dbReference>
<name>A0A1T4N7Y5_9GAMM</name>
<reference evidence="2 3" key="1">
    <citation type="submission" date="2017-02" db="EMBL/GenBank/DDBJ databases">
        <authorList>
            <person name="Peterson S.W."/>
        </authorList>
    </citation>
    <scope>NUCLEOTIDE SEQUENCE [LARGE SCALE GENOMIC DNA]</scope>
    <source>
        <strain evidence="2 3">CECT 9189</strain>
    </source>
</reference>
<dbReference type="Gene3D" id="3.90.550.10">
    <property type="entry name" value="Spore Coat Polysaccharide Biosynthesis Protein SpsA, Chain A"/>
    <property type="match status" value="1"/>
</dbReference>
<evidence type="ECO:0000313" key="2">
    <source>
        <dbReference type="EMBL" id="SJZ75369.1"/>
    </source>
</evidence>
<keyword evidence="2" id="KW-0328">Glycosyltransferase</keyword>
<protein>
    <submittedName>
        <fullName evidence="2">Putative glycosyltransferase EpsH</fullName>
        <ecNumber evidence="2">2.4.-.-</ecNumber>
    </submittedName>
</protein>